<dbReference type="AlphaFoldDB" id="A0AAW2AR37"/>
<evidence type="ECO:0000259" key="3">
    <source>
        <dbReference type="PROSITE" id="PS50097"/>
    </source>
</evidence>
<dbReference type="PROSITE" id="PS50097">
    <property type="entry name" value="BTB"/>
    <property type="match status" value="1"/>
</dbReference>
<dbReference type="InterPro" id="IPR011705">
    <property type="entry name" value="BACK"/>
</dbReference>
<dbReference type="FunFam" id="1.25.40.420:FF:000001">
    <property type="entry name" value="Kelch-like family member 12"/>
    <property type="match status" value="1"/>
</dbReference>
<evidence type="ECO:0000256" key="1">
    <source>
        <dbReference type="ARBA" id="ARBA00022441"/>
    </source>
</evidence>
<dbReference type="InterPro" id="IPR006652">
    <property type="entry name" value="Kelch_1"/>
</dbReference>
<comment type="caution">
    <text evidence="4">The sequence shown here is derived from an EMBL/GenBank/DDBJ whole genome shotgun (WGS) entry which is preliminary data.</text>
</comment>
<dbReference type="Proteomes" id="UP001479290">
    <property type="component" value="Unassembled WGS sequence"/>
</dbReference>
<dbReference type="PANTHER" id="PTHR45632">
    <property type="entry name" value="LD33804P"/>
    <property type="match status" value="1"/>
</dbReference>
<proteinExistence type="predicted"/>
<dbReference type="InterPro" id="IPR000210">
    <property type="entry name" value="BTB/POZ_dom"/>
</dbReference>
<dbReference type="Pfam" id="PF00651">
    <property type="entry name" value="BTB"/>
    <property type="match status" value="1"/>
</dbReference>
<dbReference type="InterPro" id="IPR011333">
    <property type="entry name" value="SKP1/BTB/POZ_sf"/>
</dbReference>
<dbReference type="InterPro" id="IPR017096">
    <property type="entry name" value="BTB-kelch_protein"/>
</dbReference>
<dbReference type="Pfam" id="PF01344">
    <property type="entry name" value="Kelch_1"/>
    <property type="match status" value="5"/>
</dbReference>
<dbReference type="Gene3D" id="1.25.40.420">
    <property type="match status" value="1"/>
</dbReference>
<dbReference type="SUPFAM" id="SSF54695">
    <property type="entry name" value="POZ domain"/>
    <property type="match status" value="1"/>
</dbReference>
<evidence type="ECO:0000256" key="2">
    <source>
        <dbReference type="ARBA" id="ARBA00022737"/>
    </source>
</evidence>
<name>A0AAW2AR37_CULAL</name>
<dbReference type="SUPFAM" id="SSF117281">
    <property type="entry name" value="Kelch motif"/>
    <property type="match status" value="1"/>
</dbReference>
<keyword evidence="5" id="KW-1185">Reference proteome</keyword>
<dbReference type="InterPro" id="IPR015915">
    <property type="entry name" value="Kelch-typ_b-propeller"/>
</dbReference>
<dbReference type="SMART" id="SM00225">
    <property type="entry name" value="BTB"/>
    <property type="match status" value="1"/>
</dbReference>
<dbReference type="CDD" id="cd18450">
    <property type="entry name" value="BACK_KLHL10"/>
    <property type="match status" value="1"/>
</dbReference>
<evidence type="ECO:0000313" key="4">
    <source>
        <dbReference type="EMBL" id="KAK9975458.1"/>
    </source>
</evidence>
<reference evidence="4 5" key="1">
    <citation type="submission" date="2024-05" db="EMBL/GenBank/DDBJ databases">
        <title>A high-quality chromosomal-level genome assembly of Topmouth culter (Culter alburnus).</title>
        <authorList>
            <person name="Zhao H."/>
        </authorList>
    </citation>
    <scope>NUCLEOTIDE SEQUENCE [LARGE SCALE GENOMIC DNA]</scope>
    <source>
        <strain evidence="4">CATC2023</strain>
        <tissue evidence="4">Muscle</tissue>
    </source>
</reference>
<dbReference type="SMART" id="SM00875">
    <property type="entry name" value="BACK"/>
    <property type="match status" value="1"/>
</dbReference>
<dbReference type="SMART" id="SM00612">
    <property type="entry name" value="Kelch"/>
    <property type="match status" value="6"/>
</dbReference>
<keyword evidence="2" id="KW-0677">Repeat</keyword>
<sequence length="574" mass="64509">MKQELITAAFNFFDEAQLHGELTDVIIKVHGKEFEAHKIIMCACSPYFRMLFSTSVNPENKHSYDIPGVSSDIMSLIIQYAYGRPVLISKENVSELLLVADQFLVSGLIEVCCEFLEAQLCSENCVGICGFTERFHSCSELHHKAKLFILRHFEEVLLVSEEFLELSLEQLKEITDKDELNVKQEKVVFEAVLRWISHAPENRRQHIAVLLPKVRLGLMSREYFMNSVRNNTLLSENEACSAVLDNAMKAIFDLPVEGAATSAQLTHPRLPYEILLAIGGWDISIATSRIEAYDARADRWVSVTQEDGRPRTDHGTAVLGGFVYCIGGFDGENYCSSVRKFNPITHTWHEVGPMYERRCYVSVAVLDGLIYAIGGCDGHQRLKTAERYDPNTNQWTMLAPMIQRRSGAGATSLQGRVYICGGFTGAECLFTAESFNPETNQWTFIAPMGSRRRDVGVIAYGDLVYAVGGFDRAGHLRSAEAYDPLTDRWRDVEPLNNPRCNFGIEVLNDKLFVVGGFRESVFRTCSSVEYYDRRTKKWNEACDMSTSCSAVSCCVISGLPDVTPYVVDRDSLID</sequence>
<dbReference type="Gene3D" id="3.30.710.10">
    <property type="entry name" value="Potassium Channel Kv1.1, Chain A"/>
    <property type="match status" value="1"/>
</dbReference>
<protein>
    <recommendedName>
        <fullName evidence="3">BTB domain-containing protein</fullName>
    </recommendedName>
</protein>
<feature type="domain" description="BTB" evidence="3">
    <location>
        <begin position="23"/>
        <end position="90"/>
    </location>
</feature>
<evidence type="ECO:0000313" key="5">
    <source>
        <dbReference type="Proteomes" id="UP001479290"/>
    </source>
</evidence>
<organism evidence="4 5">
    <name type="scientific">Culter alburnus</name>
    <name type="common">Topmouth culter</name>
    <dbReference type="NCBI Taxonomy" id="194366"/>
    <lineage>
        <taxon>Eukaryota</taxon>
        <taxon>Metazoa</taxon>
        <taxon>Chordata</taxon>
        <taxon>Craniata</taxon>
        <taxon>Vertebrata</taxon>
        <taxon>Euteleostomi</taxon>
        <taxon>Actinopterygii</taxon>
        <taxon>Neopterygii</taxon>
        <taxon>Teleostei</taxon>
        <taxon>Ostariophysi</taxon>
        <taxon>Cypriniformes</taxon>
        <taxon>Xenocyprididae</taxon>
        <taxon>Xenocypridinae</taxon>
        <taxon>Culter</taxon>
    </lineage>
</organism>
<dbReference type="PIRSF" id="PIRSF037037">
    <property type="entry name" value="Kelch-like_protein_gigaxonin"/>
    <property type="match status" value="1"/>
</dbReference>
<gene>
    <name evidence="4" type="ORF">ABG768_023498</name>
</gene>
<dbReference type="Pfam" id="PF07707">
    <property type="entry name" value="BACK"/>
    <property type="match status" value="1"/>
</dbReference>
<accession>A0AAW2AR37</accession>
<dbReference type="EMBL" id="JAWDJR010000005">
    <property type="protein sequence ID" value="KAK9975458.1"/>
    <property type="molecule type" value="Genomic_DNA"/>
</dbReference>
<dbReference type="PANTHER" id="PTHR45632:SF3">
    <property type="entry name" value="KELCH-LIKE PROTEIN 32"/>
    <property type="match status" value="1"/>
</dbReference>
<keyword evidence="1" id="KW-0880">Kelch repeat</keyword>
<dbReference type="Gene3D" id="2.120.10.80">
    <property type="entry name" value="Kelch-type beta propeller"/>
    <property type="match status" value="1"/>
</dbReference>